<keyword evidence="3" id="KW-1185">Reference proteome</keyword>
<dbReference type="EMBL" id="CP042582">
    <property type="protein sequence ID" value="QEX24630.1"/>
    <property type="molecule type" value="Genomic_DNA"/>
</dbReference>
<evidence type="ECO:0000256" key="1">
    <source>
        <dbReference type="SAM" id="Phobius"/>
    </source>
</evidence>
<evidence type="ECO:0000313" key="2">
    <source>
        <dbReference type="EMBL" id="QEX24630.1"/>
    </source>
</evidence>
<dbReference type="KEGG" id="hadh:FRZ61_45710"/>
<feature type="transmembrane region" description="Helical" evidence="1">
    <location>
        <begin position="177"/>
        <end position="200"/>
    </location>
</feature>
<keyword evidence="1" id="KW-0472">Membrane</keyword>
<dbReference type="Proteomes" id="UP000325797">
    <property type="component" value="Chromosome"/>
</dbReference>
<keyword evidence="1" id="KW-0812">Transmembrane</keyword>
<feature type="transmembrane region" description="Helical" evidence="1">
    <location>
        <begin position="46"/>
        <end position="70"/>
    </location>
</feature>
<accession>A0A5J6N783</accession>
<protein>
    <submittedName>
        <fullName evidence="2">Uncharacterized protein</fullName>
    </submittedName>
</protein>
<sequence>MALPPPDSYRSVYRRVVLVVLACLGFILGIAVVIALAARFAGDGNAVIAVILWSLGLGFLLFILVCLTAFRVHRWAIEAGGVKIEERPSIPFAGFPRQALVPFVEIADLREIESGMDLILELVTRNGICYRLMESRSPLAAGQPSLAAFGGQLRSAAVHGGNPLSLRQAPGFWNGPAGLGVIGVIFLLSLAVAIVVAWGLASGEMSHQARSYQYGVLVVAAPIGVGYWFYRALKRRRALMRGQQQN</sequence>
<evidence type="ECO:0000313" key="3">
    <source>
        <dbReference type="Proteomes" id="UP000325797"/>
    </source>
</evidence>
<feature type="transmembrane region" description="Helical" evidence="1">
    <location>
        <begin position="12"/>
        <end position="40"/>
    </location>
</feature>
<name>A0A5J6N783_9PROT</name>
<organism evidence="2 3">
    <name type="scientific">Hypericibacter adhaerens</name>
    <dbReference type="NCBI Taxonomy" id="2602016"/>
    <lineage>
        <taxon>Bacteria</taxon>
        <taxon>Pseudomonadati</taxon>
        <taxon>Pseudomonadota</taxon>
        <taxon>Alphaproteobacteria</taxon>
        <taxon>Rhodospirillales</taxon>
        <taxon>Dongiaceae</taxon>
        <taxon>Hypericibacter</taxon>
    </lineage>
</organism>
<dbReference type="AlphaFoldDB" id="A0A5J6N783"/>
<gene>
    <name evidence="2" type="ORF">FRZ61_45710</name>
</gene>
<keyword evidence="1" id="KW-1133">Transmembrane helix</keyword>
<proteinExistence type="predicted"/>
<dbReference type="OrthoDB" id="9973233at2"/>
<reference evidence="2 3" key="1">
    <citation type="submission" date="2019-08" db="EMBL/GenBank/DDBJ databases">
        <title>Hyperibacter terrae gen. nov., sp. nov. and Hyperibacter viscosus sp. nov., two new members in the family Rhodospirillaceae isolated from the rhizosphere of Hypericum perforatum.</title>
        <authorList>
            <person name="Noviana Z."/>
        </authorList>
    </citation>
    <scope>NUCLEOTIDE SEQUENCE [LARGE SCALE GENOMIC DNA]</scope>
    <source>
        <strain evidence="2 3">R5959</strain>
    </source>
</reference>
<feature type="transmembrane region" description="Helical" evidence="1">
    <location>
        <begin position="212"/>
        <end position="230"/>
    </location>
</feature>
<dbReference type="RefSeq" id="WP_151119891.1">
    <property type="nucleotide sequence ID" value="NZ_CP042582.1"/>
</dbReference>